<dbReference type="EC" id="3.1.1.-" evidence="3"/>
<evidence type="ECO:0000313" key="6">
    <source>
        <dbReference type="Proteomes" id="UP000053475"/>
    </source>
</evidence>
<sequence length="566" mass="62682">MGSTTAPKEFTFEHAKLGELKGWHRQGDIVQFRGIPFASIPGRFRQSVLRHALPTQPFDATQPGPVCPTSPPPTLNFWDGPLTEEYPVLKQPVEDEFECLNLSITAPLAALENTELNLPVFTFIHGGGFVGGNQSIQVAGREMFDMHNLVQRSVRTHKPIIAVTINYRVGLLGFLASRSLAEFNKSHGEPVGNYGLHDQSRAIEWLSYFINGFGGDPSRITIQGTSAGSASCHYQSFFPRRQFSRVILASGGLTSIGPLSLDKLQQLYDRVVAALDTEDSQSGTSSLDNVRHCPVQHLTHRHEFDLLNPLVDGEYILDNTILAASRGEEVLPIMMGATAFEDDLATFLFTDLKSMTLKSDGQILSKIKEVLSANGMLRDPTNFPFNQPAVLESYGLTSTVSCPSQNVEGWSRFVAHCIFNIPNVHSALVTQRALPKPEGRVWLYHYDVGNLYPGCHVPKRPHHGANDPVLFNVAPDLILEEERPSWEASVLQTQDAWIAFINEESPWDPLRHESSLSKSESAGPVFCFRDHGKGRQHNTLQDGLGDLTARQYVSVIAESCEYHRSG</sequence>
<organism evidence="5 6">
    <name type="scientific">Aspergillus ustus</name>
    <dbReference type="NCBI Taxonomy" id="40382"/>
    <lineage>
        <taxon>Eukaryota</taxon>
        <taxon>Fungi</taxon>
        <taxon>Dikarya</taxon>
        <taxon>Ascomycota</taxon>
        <taxon>Pezizomycotina</taxon>
        <taxon>Eurotiomycetes</taxon>
        <taxon>Eurotiomycetidae</taxon>
        <taxon>Eurotiales</taxon>
        <taxon>Aspergillaceae</taxon>
        <taxon>Aspergillus</taxon>
        <taxon>Aspergillus subgen. Nidulantes</taxon>
    </lineage>
</organism>
<evidence type="ECO:0000259" key="4">
    <source>
        <dbReference type="Pfam" id="PF00135"/>
    </source>
</evidence>
<protein>
    <recommendedName>
        <fullName evidence="3">Carboxylic ester hydrolase</fullName>
        <ecNumber evidence="3">3.1.1.-</ecNumber>
    </recommendedName>
</protein>
<feature type="domain" description="Carboxylesterase type B" evidence="4">
    <location>
        <begin position="16"/>
        <end position="508"/>
    </location>
</feature>
<name>A0A0C1BW96_ASPUT</name>
<comment type="similarity">
    <text evidence="1 3">Belongs to the type-B carboxylesterase/lipase family.</text>
</comment>
<proteinExistence type="inferred from homology"/>
<dbReference type="Pfam" id="PF00135">
    <property type="entry name" value="COesterase"/>
    <property type="match status" value="1"/>
</dbReference>
<reference evidence="5 6" key="1">
    <citation type="submission" date="2014-11" db="EMBL/GenBank/DDBJ databases">
        <title>Genomics derived discovery of secondary metabolites biosynthetic gene clusters in Aspergillus ustus.</title>
        <authorList>
            <person name="Pi B."/>
            <person name="Dai F."/>
            <person name="Song X."/>
            <person name="Zhu C."/>
            <person name="Li H."/>
            <person name="Yu D."/>
        </authorList>
    </citation>
    <scope>NUCLEOTIDE SEQUENCE [LARGE SCALE GENOMIC DNA]</scope>
    <source>
        <strain evidence="5 6">3.3904</strain>
    </source>
</reference>
<comment type="caution">
    <text evidence="5">The sequence shown here is derived from an EMBL/GenBank/DDBJ whole genome shotgun (WGS) entry which is preliminary data.</text>
</comment>
<dbReference type="GO" id="GO:0016787">
    <property type="term" value="F:hydrolase activity"/>
    <property type="evidence" value="ECO:0007669"/>
    <property type="project" value="UniProtKB-KW"/>
</dbReference>
<dbReference type="PROSITE" id="PS00122">
    <property type="entry name" value="CARBOXYLESTERASE_B_1"/>
    <property type="match status" value="1"/>
</dbReference>
<dbReference type="InterPro" id="IPR029058">
    <property type="entry name" value="AB_hydrolase_fold"/>
</dbReference>
<dbReference type="InterPro" id="IPR002018">
    <property type="entry name" value="CarbesteraseB"/>
</dbReference>
<dbReference type="Proteomes" id="UP000053475">
    <property type="component" value="Unassembled WGS sequence"/>
</dbReference>
<keyword evidence="2 3" id="KW-0378">Hydrolase</keyword>
<keyword evidence="6" id="KW-1185">Reference proteome</keyword>
<dbReference type="AlphaFoldDB" id="A0A0C1BW96"/>
<evidence type="ECO:0000256" key="3">
    <source>
        <dbReference type="RuleBase" id="RU361235"/>
    </source>
</evidence>
<dbReference type="Gene3D" id="3.40.50.1820">
    <property type="entry name" value="alpha/beta hydrolase"/>
    <property type="match status" value="1"/>
</dbReference>
<dbReference type="InterPro" id="IPR019826">
    <property type="entry name" value="Carboxylesterase_B_AS"/>
</dbReference>
<dbReference type="PANTHER" id="PTHR11559">
    <property type="entry name" value="CARBOXYLESTERASE"/>
    <property type="match status" value="1"/>
</dbReference>
<dbReference type="InterPro" id="IPR050309">
    <property type="entry name" value="Type-B_Carboxylest/Lipase"/>
</dbReference>
<evidence type="ECO:0000256" key="2">
    <source>
        <dbReference type="ARBA" id="ARBA00022801"/>
    </source>
</evidence>
<dbReference type="EMBL" id="JOMC01000036">
    <property type="protein sequence ID" value="KIA75816.1"/>
    <property type="molecule type" value="Genomic_DNA"/>
</dbReference>
<dbReference type="SUPFAM" id="SSF53474">
    <property type="entry name" value="alpha/beta-Hydrolases"/>
    <property type="match status" value="1"/>
</dbReference>
<accession>A0A0C1BW96</accession>
<evidence type="ECO:0000313" key="5">
    <source>
        <dbReference type="EMBL" id="KIA75816.1"/>
    </source>
</evidence>
<gene>
    <name evidence="5" type="ORF">HK57_00430</name>
</gene>
<dbReference type="ESTHER" id="9euro-a0a0c1bw96">
    <property type="family name" value="Fungal_carboxylesterase_lipase"/>
</dbReference>
<evidence type="ECO:0000256" key="1">
    <source>
        <dbReference type="ARBA" id="ARBA00005964"/>
    </source>
</evidence>